<feature type="region of interest" description="Disordered" evidence="1">
    <location>
        <begin position="254"/>
        <end position="279"/>
    </location>
</feature>
<dbReference type="GO" id="GO:0016787">
    <property type="term" value="F:hydrolase activity"/>
    <property type="evidence" value="ECO:0007669"/>
    <property type="project" value="UniProtKB-KW"/>
</dbReference>
<dbReference type="PANTHER" id="PTHR10824">
    <property type="entry name" value="ACYL-COENZYME A THIOESTERASE-RELATED"/>
    <property type="match status" value="1"/>
</dbReference>
<comment type="caution">
    <text evidence="3">The sequence shown here is derived from an EMBL/GenBank/DDBJ whole genome shotgun (WGS) entry which is preliminary data.</text>
</comment>
<dbReference type="Pfam" id="PF08840">
    <property type="entry name" value="BAAT_C"/>
    <property type="match status" value="1"/>
</dbReference>
<reference evidence="4" key="1">
    <citation type="journal article" date="2019" name="Int. J. Syst. Evol. Microbiol.">
        <title>The Global Catalogue of Microorganisms (GCM) 10K type strain sequencing project: providing services to taxonomists for standard genome sequencing and annotation.</title>
        <authorList>
            <consortium name="The Broad Institute Genomics Platform"/>
            <consortium name="The Broad Institute Genome Sequencing Center for Infectious Disease"/>
            <person name="Wu L."/>
            <person name="Ma J."/>
        </authorList>
    </citation>
    <scope>NUCLEOTIDE SEQUENCE [LARGE SCALE GENOMIC DNA]</scope>
    <source>
        <strain evidence="4">JCM 13006</strain>
    </source>
</reference>
<accession>A0ABP9DB31</accession>
<dbReference type="SUPFAM" id="SSF53474">
    <property type="entry name" value="alpha/beta-Hydrolases"/>
    <property type="match status" value="1"/>
</dbReference>
<proteinExistence type="predicted"/>
<dbReference type="InterPro" id="IPR014940">
    <property type="entry name" value="BAAT_C"/>
</dbReference>
<evidence type="ECO:0000259" key="2">
    <source>
        <dbReference type="Pfam" id="PF08840"/>
    </source>
</evidence>
<gene>
    <name evidence="3" type="ORF">GCM10023235_03930</name>
</gene>
<dbReference type="Gene3D" id="3.40.50.1820">
    <property type="entry name" value="alpha/beta hydrolase"/>
    <property type="match status" value="1"/>
</dbReference>
<feature type="domain" description="BAAT/Acyl-CoA thioester hydrolase C-terminal" evidence="2">
    <location>
        <begin position="201"/>
        <end position="291"/>
    </location>
</feature>
<dbReference type="Proteomes" id="UP001501752">
    <property type="component" value="Unassembled WGS sequence"/>
</dbReference>
<dbReference type="PIRSF" id="PIRSF016521">
    <property type="entry name" value="Acyl-CoA_hydro"/>
    <property type="match status" value="1"/>
</dbReference>
<dbReference type="EMBL" id="BAABIS010000001">
    <property type="protein sequence ID" value="GAA4832717.1"/>
    <property type="molecule type" value="Genomic_DNA"/>
</dbReference>
<dbReference type="InterPro" id="IPR016662">
    <property type="entry name" value="Acyl-CoA_thioEstase_long-chain"/>
</dbReference>
<dbReference type="PANTHER" id="PTHR10824:SF4">
    <property type="entry name" value="ACYL-COENZYME A THIOESTERASE 1-LIKE"/>
    <property type="match status" value="1"/>
</dbReference>
<keyword evidence="3" id="KW-0378">Hydrolase</keyword>
<dbReference type="RefSeq" id="WP_345694995.1">
    <property type="nucleotide sequence ID" value="NZ_BAABIS010000001.1"/>
</dbReference>
<feature type="region of interest" description="Disordered" evidence="1">
    <location>
        <begin position="154"/>
        <end position="184"/>
    </location>
</feature>
<dbReference type="InterPro" id="IPR029058">
    <property type="entry name" value="AB_hydrolase_fold"/>
</dbReference>
<evidence type="ECO:0000313" key="4">
    <source>
        <dbReference type="Proteomes" id="UP001501752"/>
    </source>
</evidence>
<protein>
    <submittedName>
        <fullName evidence="3">Acyl-CoA thioester hydrolase/BAAT C-terminal domain-containing protein</fullName>
    </submittedName>
</protein>
<evidence type="ECO:0000313" key="3">
    <source>
        <dbReference type="EMBL" id="GAA4832717.1"/>
    </source>
</evidence>
<organism evidence="3 4">
    <name type="scientific">Kitasatospora terrestris</name>
    <dbReference type="NCBI Taxonomy" id="258051"/>
    <lineage>
        <taxon>Bacteria</taxon>
        <taxon>Bacillati</taxon>
        <taxon>Actinomycetota</taxon>
        <taxon>Actinomycetes</taxon>
        <taxon>Kitasatosporales</taxon>
        <taxon>Streptomycetaceae</taxon>
        <taxon>Kitasatospora</taxon>
    </lineage>
</organism>
<sequence length="310" mass="32811">MTVVEHELTSPWEAVLMEPAAGGSTGVVVLSGSSGRVDRQRARLFAERGFRALAVRWFGGAGQPPGICEVPLETFVAAVDLLRSRGARRIALLGLSKGAEAALLTAVHDPRVDLVVALAPTSVVWSNVGPGLDGQQLPLRSSWTWRGQPLPFVPMDRSWQPEGRGKDGGQDGGEDGGEGNGPVAIRGWYEQSERTFASRLDAAAIPVERARADLLLVAGGGDAMWPSLPYAHRLAARREAAGAPVEVVTREDAGHRPVLPGESPATPSPTFDHGGTPEGDALLGEAAWAAVLDRLQRLDRLDAIAPPPHR</sequence>
<evidence type="ECO:0000256" key="1">
    <source>
        <dbReference type="SAM" id="MobiDB-lite"/>
    </source>
</evidence>
<name>A0ABP9DB31_9ACTN</name>
<keyword evidence="4" id="KW-1185">Reference proteome</keyword>